<reference evidence="1" key="2">
    <citation type="submission" date="2015-03" db="UniProtKB">
        <authorList>
            <consortium name="EnsemblPlants"/>
        </authorList>
    </citation>
    <scope>IDENTIFICATION</scope>
</reference>
<reference evidence="1" key="1">
    <citation type="journal article" date="2009" name="Rice">
        <title>De Novo Next Generation Sequencing of Plant Genomes.</title>
        <authorList>
            <person name="Rounsley S."/>
            <person name="Marri P.R."/>
            <person name="Yu Y."/>
            <person name="He R."/>
            <person name="Sisneros N."/>
            <person name="Goicoechea J.L."/>
            <person name="Lee S.J."/>
            <person name="Angelova A."/>
            <person name="Kudrna D."/>
            <person name="Luo M."/>
            <person name="Affourtit J."/>
            <person name="Desany B."/>
            <person name="Knight J."/>
            <person name="Niazi F."/>
            <person name="Egholm M."/>
            <person name="Wing R.A."/>
        </authorList>
    </citation>
    <scope>NUCLEOTIDE SEQUENCE [LARGE SCALE GENOMIC DNA]</scope>
    <source>
        <strain evidence="1">cv. IRGC 105608</strain>
    </source>
</reference>
<keyword evidence="2" id="KW-1185">Reference proteome</keyword>
<dbReference type="Proteomes" id="UP000026960">
    <property type="component" value="Chromosome 3"/>
</dbReference>
<dbReference type="PaxDb" id="65489-OBART03G20200.1"/>
<dbReference type="Gramene" id="OBART03G20200.1">
    <property type="protein sequence ID" value="OBART03G20200.1"/>
    <property type="gene ID" value="OBART03G20200"/>
</dbReference>
<organism evidence="1">
    <name type="scientific">Oryza barthii</name>
    <dbReference type="NCBI Taxonomy" id="65489"/>
    <lineage>
        <taxon>Eukaryota</taxon>
        <taxon>Viridiplantae</taxon>
        <taxon>Streptophyta</taxon>
        <taxon>Embryophyta</taxon>
        <taxon>Tracheophyta</taxon>
        <taxon>Spermatophyta</taxon>
        <taxon>Magnoliopsida</taxon>
        <taxon>Liliopsida</taxon>
        <taxon>Poales</taxon>
        <taxon>Poaceae</taxon>
        <taxon>BOP clade</taxon>
        <taxon>Oryzoideae</taxon>
        <taxon>Oryzeae</taxon>
        <taxon>Oryzinae</taxon>
        <taxon>Oryza</taxon>
    </lineage>
</organism>
<dbReference type="EnsemblPlants" id="OBART03G20200.1">
    <property type="protein sequence ID" value="OBART03G20200.1"/>
    <property type="gene ID" value="OBART03G20200"/>
</dbReference>
<dbReference type="HOGENOM" id="CLU_196295_0_0_1"/>
<protein>
    <submittedName>
        <fullName evidence="1">Uncharacterized protein</fullName>
    </submittedName>
</protein>
<name>A0A0D3FJE2_9ORYZ</name>
<evidence type="ECO:0000313" key="2">
    <source>
        <dbReference type="Proteomes" id="UP000026960"/>
    </source>
</evidence>
<proteinExistence type="predicted"/>
<dbReference type="AlphaFoldDB" id="A0A0D3FJE2"/>
<evidence type="ECO:0000313" key="1">
    <source>
        <dbReference type="EnsemblPlants" id="OBART03G20200.1"/>
    </source>
</evidence>
<accession>A0A0D3FJE2</accession>
<sequence>MKTTLSKWILYFLPATYGNNDVTLTGEANPSMWPSWVKHERLHARGIRAFFSNTSYTVHADEAACSIGIRRRTTRIQHSC</sequence>